<keyword evidence="5" id="KW-0413">Isomerase</keyword>
<protein>
    <submittedName>
        <fullName evidence="5">Beta-phosphoglucomutase</fullName>
        <ecNumber evidence="5">5.4.2.6</ecNumber>
    </submittedName>
</protein>
<sequence length="186" mass="21526">MSKKLAIFDLDGTLFDTREVNYLSYKHALANQGFDLDYNFYTEQCNGKYYKEYLPLIIPNITEEMMEDIHHDKKNAYFNNLGVSKVNEHLFNIISNLKTDYHIALVTTASKTNCMDILNYFSKTNEFELIITHNDVEKVKPDPEGFFKAMSYYNMSAENTIIFEDSEIGIEAAIRTGATVFTITKF</sequence>
<dbReference type="GO" id="GO:0008801">
    <property type="term" value="F:beta-phosphoglucomutase activity"/>
    <property type="evidence" value="ECO:0007669"/>
    <property type="project" value="UniProtKB-EC"/>
</dbReference>
<evidence type="ECO:0000256" key="1">
    <source>
        <dbReference type="ARBA" id="ARBA00001946"/>
    </source>
</evidence>
<dbReference type="SFLD" id="SFLDG01129">
    <property type="entry name" value="C1.5:_HAD__Beta-PGM__Phosphata"/>
    <property type="match status" value="1"/>
</dbReference>
<gene>
    <name evidence="5" type="ORF">JOC58_000432</name>
</gene>
<dbReference type="InterPro" id="IPR041492">
    <property type="entry name" value="HAD_2"/>
</dbReference>
<accession>A0ABU1ITJ7</accession>
<evidence type="ECO:0000313" key="6">
    <source>
        <dbReference type="Proteomes" id="UP001185028"/>
    </source>
</evidence>
<dbReference type="PANTHER" id="PTHR46193:SF21">
    <property type="entry name" value="SLL1138 PROTEIN"/>
    <property type="match status" value="1"/>
</dbReference>
<dbReference type="SUPFAM" id="SSF56784">
    <property type="entry name" value="HAD-like"/>
    <property type="match status" value="1"/>
</dbReference>
<proteinExistence type="inferred from homology"/>
<evidence type="ECO:0000313" key="5">
    <source>
        <dbReference type="EMBL" id="MDR6242548.1"/>
    </source>
</evidence>
<dbReference type="InterPro" id="IPR036412">
    <property type="entry name" value="HAD-like_sf"/>
</dbReference>
<comment type="similarity">
    <text evidence="2">Belongs to the HAD-like hydrolase superfamily. CbbY/CbbZ/Gph/YieH family.</text>
</comment>
<dbReference type="InterPro" id="IPR023214">
    <property type="entry name" value="HAD_sf"/>
</dbReference>
<comment type="cofactor">
    <cofactor evidence="1">
        <name>Mg(2+)</name>
        <dbReference type="ChEBI" id="CHEBI:18420"/>
    </cofactor>
</comment>
<dbReference type="EC" id="5.4.2.6" evidence="5"/>
<dbReference type="InterPro" id="IPR006439">
    <property type="entry name" value="HAD-SF_hydro_IA"/>
</dbReference>
<evidence type="ECO:0000256" key="2">
    <source>
        <dbReference type="ARBA" id="ARBA00006171"/>
    </source>
</evidence>
<keyword evidence="3" id="KW-0479">Metal-binding</keyword>
<keyword evidence="6" id="KW-1185">Reference proteome</keyword>
<dbReference type="SFLD" id="SFLDS00003">
    <property type="entry name" value="Haloacid_Dehalogenase"/>
    <property type="match status" value="1"/>
</dbReference>
<dbReference type="Gene3D" id="1.10.150.240">
    <property type="entry name" value="Putative phosphatase, domain 2"/>
    <property type="match status" value="1"/>
</dbReference>
<dbReference type="Proteomes" id="UP001185028">
    <property type="component" value="Unassembled WGS sequence"/>
</dbReference>
<keyword evidence="4" id="KW-0460">Magnesium</keyword>
<organism evidence="5 6">
    <name type="scientific">Paenibacillus hunanensis</name>
    <dbReference type="NCBI Taxonomy" id="539262"/>
    <lineage>
        <taxon>Bacteria</taxon>
        <taxon>Bacillati</taxon>
        <taxon>Bacillota</taxon>
        <taxon>Bacilli</taxon>
        <taxon>Bacillales</taxon>
        <taxon>Paenibacillaceae</taxon>
        <taxon>Paenibacillus</taxon>
    </lineage>
</organism>
<dbReference type="PANTHER" id="PTHR46193">
    <property type="entry name" value="6-PHOSPHOGLUCONATE PHOSPHATASE"/>
    <property type="match status" value="1"/>
</dbReference>
<dbReference type="Gene3D" id="3.40.50.1000">
    <property type="entry name" value="HAD superfamily/HAD-like"/>
    <property type="match status" value="1"/>
</dbReference>
<reference evidence="5 6" key="1">
    <citation type="submission" date="2023-07" db="EMBL/GenBank/DDBJ databases">
        <title>Genomic Encyclopedia of Type Strains, Phase IV (KMG-IV): sequencing the most valuable type-strain genomes for metagenomic binning, comparative biology and taxonomic classification.</title>
        <authorList>
            <person name="Goeker M."/>
        </authorList>
    </citation>
    <scope>NUCLEOTIDE SEQUENCE [LARGE SCALE GENOMIC DNA]</scope>
    <source>
        <strain evidence="5 6">DSM 22170</strain>
    </source>
</reference>
<dbReference type="EMBL" id="JAVDQH010000002">
    <property type="protein sequence ID" value="MDR6242548.1"/>
    <property type="molecule type" value="Genomic_DNA"/>
</dbReference>
<dbReference type="RefSeq" id="WP_188774070.1">
    <property type="nucleotide sequence ID" value="NZ_BMMB01000002.1"/>
</dbReference>
<dbReference type="NCBIfam" id="TIGR01509">
    <property type="entry name" value="HAD-SF-IA-v3"/>
    <property type="match status" value="1"/>
</dbReference>
<dbReference type="InterPro" id="IPR051600">
    <property type="entry name" value="Beta-PGM-like"/>
</dbReference>
<evidence type="ECO:0000256" key="4">
    <source>
        <dbReference type="ARBA" id="ARBA00022842"/>
    </source>
</evidence>
<comment type="caution">
    <text evidence="5">The sequence shown here is derived from an EMBL/GenBank/DDBJ whole genome shotgun (WGS) entry which is preliminary data.</text>
</comment>
<name>A0ABU1ITJ7_9BACL</name>
<dbReference type="InterPro" id="IPR023198">
    <property type="entry name" value="PGP-like_dom2"/>
</dbReference>
<dbReference type="Pfam" id="PF13419">
    <property type="entry name" value="HAD_2"/>
    <property type="match status" value="1"/>
</dbReference>
<evidence type="ECO:0000256" key="3">
    <source>
        <dbReference type="ARBA" id="ARBA00022723"/>
    </source>
</evidence>